<dbReference type="InterPro" id="IPR009163">
    <property type="entry name" value="Ap4A_phos1/2"/>
</dbReference>
<dbReference type="Gene3D" id="3.30.428.70">
    <property type="match status" value="1"/>
</dbReference>
<dbReference type="EMBL" id="MU004190">
    <property type="protein sequence ID" value="KAF2494985.1"/>
    <property type="molecule type" value="Genomic_DNA"/>
</dbReference>
<protein>
    <submittedName>
        <fullName evidence="3">Uncharacterized protein</fullName>
    </submittedName>
</protein>
<sequence>MDEKTATNGLGVTNRKRKFSEDDDGSFGLVTDSSVFNSKERALKVTKFAKIADIDRVRAKKYLRVNRNDLDLAINHYFDDPELFKPMDPITIVLRGSDKFTLPHDLFISALDRFDSLVEAGEILYSPSDPERTKYDGFEFEFRIVPAMGSKPLLAANDPGRSHPQGPFVNPDPAFVLANVGTAHVLELNKFCVFRPMLILHTAQYSEQEDDLDASDLTAAWLTLQTIKEPQIVLYNCGVDSGSSQGHKHLQFWPHPDLDNPFYLPPDGKDLPSDAPTMLPELPYQHWVVGIPPKATAVGLIESYFVLLKKAREALGKEDGEAAAYNLLFTRVWMIIIPRTQKGYEGLNANGAGMLGSVWVKDKKEREEWTKHGMTEHLTRLGLPVANELPVEK</sequence>
<feature type="domain" description="Ap4A phosphorylase 1/2 N-terminal" evidence="2">
    <location>
        <begin position="121"/>
        <end position="258"/>
    </location>
</feature>
<dbReference type="GO" id="GO:0005524">
    <property type="term" value="F:ATP binding"/>
    <property type="evidence" value="ECO:0007669"/>
    <property type="project" value="InterPro"/>
</dbReference>
<dbReference type="Pfam" id="PF19327">
    <property type="entry name" value="Ap4A_phos_N"/>
    <property type="match status" value="1"/>
</dbReference>
<proteinExistence type="predicted"/>
<dbReference type="InterPro" id="IPR036265">
    <property type="entry name" value="HIT-like_sf"/>
</dbReference>
<dbReference type="Pfam" id="PF09830">
    <property type="entry name" value="ATP_transf"/>
    <property type="match status" value="1"/>
</dbReference>
<dbReference type="InterPro" id="IPR045759">
    <property type="entry name" value="Ap4A_phos1/2_N"/>
</dbReference>
<evidence type="ECO:0000313" key="3">
    <source>
        <dbReference type="EMBL" id="KAF2494985.1"/>
    </source>
</evidence>
<evidence type="ECO:0000259" key="1">
    <source>
        <dbReference type="Pfam" id="PF09830"/>
    </source>
</evidence>
<dbReference type="Proteomes" id="UP000799750">
    <property type="component" value="Unassembled WGS sequence"/>
</dbReference>
<dbReference type="InterPro" id="IPR019200">
    <property type="entry name" value="ATP_adenylylTrfase_C"/>
</dbReference>
<dbReference type="AlphaFoldDB" id="A0A6A6QRJ8"/>
<dbReference type="InterPro" id="IPR043171">
    <property type="entry name" value="Ap4A_phos1/2-like"/>
</dbReference>
<name>A0A6A6QRJ8_9PEZI</name>
<organism evidence="3 4">
    <name type="scientific">Lophium mytilinum</name>
    <dbReference type="NCBI Taxonomy" id="390894"/>
    <lineage>
        <taxon>Eukaryota</taxon>
        <taxon>Fungi</taxon>
        <taxon>Dikarya</taxon>
        <taxon>Ascomycota</taxon>
        <taxon>Pezizomycotina</taxon>
        <taxon>Dothideomycetes</taxon>
        <taxon>Pleosporomycetidae</taxon>
        <taxon>Mytilinidiales</taxon>
        <taxon>Mytilinidiaceae</taxon>
        <taxon>Lophium</taxon>
    </lineage>
</organism>
<feature type="domain" description="ATP adenylyltransferase C-terminal" evidence="1">
    <location>
        <begin position="280"/>
        <end position="384"/>
    </location>
</feature>
<accession>A0A6A6QRJ8</accession>
<keyword evidence="4" id="KW-1185">Reference proteome</keyword>
<dbReference type="Pfam" id="PF14555">
    <property type="entry name" value="UBA_4"/>
    <property type="match status" value="1"/>
</dbReference>
<dbReference type="PANTHER" id="PTHR38420">
    <property type="entry name" value="AP-4-A PHOSPHORYLASE II"/>
    <property type="match status" value="1"/>
</dbReference>
<dbReference type="SUPFAM" id="SSF54197">
    <property type="entry name" value="HIT-like"/>
    <property type="match status" value="1"/>
</dbReference>
<dbReference type="PANTHER" id="PTHR38420:SF1">
    <property type="entry name" value="PUTATIVE (AFU_ORTHOLOGUE AFUA_5G14690)-RELATED"/>
    <property type="match status" value="1"/>
</dbReference>
<evidence type="ECO:0000259" key="2">
    <source>
        <dbReference type="Pfam" id="PF19327"/>
    </source>
</evidence>
<dbReference type="OrthoDB" id="10267950at2759"/>
<reference evidence="3" key="1">
    <citation type="journal article" date="2020" name="Stud. Mycol.">
        <title>101 Dothideomycetes genomes: a test case for predicting lifestyles and emergence of pathogens.</title>
        <authorList>
            <person name="Haridas S."/>
            <person name="Albert R."/>
            <person name="Binder M."/>
            <person name="Bloem J."/>
            <person name="Labutti K."/>
            <person name="Salamov A."/>
            <person name="Andreopoulos B."/>
            <person name="Baker S."/>
            <person name="Barry K."/>
            <person name="Bills G."/>
            <person name="Bluhm B."/>
            <person name="Cannon C."/>
            <person name="Castanera R."/>
            <person name="Culley D."/>
            <person name="Daum C."/>
            <person name="Ezra D."/>
            <person name="Gonzalez J."/>
            <person name="Henrissat B."/>
            <person name="Kuo A."/>
            <person name="Liang C."/>
            <person name="Lipzen A."/>
            <person name="Lutzoni F."/>
            <person name="Magnuson J."/>
            <person name="Mondo S."/>
            <person name="Nolan M."/>
            <person name="Ohm R."/>
            <person name="Pangilinan J."/>
            <person name="Park H.-J."/>
            <person name="Ramirez L."/>
            <person name="Alfaro M."/>
            <person name="Sun H."/>
            <person name="Tritt A."/>
            <person name="Yoshinaga Y."/>
            <person name="Zwiers L.-H."/>
            <person name="Turgeon B."/>
            <person name="Goodwin S."/>
            <person name="Spatafora J."/>
            <person name="Crous P."/>
            <person name="Grigoriev I."/>
        </authorList>
    </citation>
    <scope>NUCLEOTIDE SEQUENCE</scope>
    <source>
        <strain evidence="3">CBS 269.34</strain>
    </source>
</reference>
<evidence type="ECO:0000313" key="4">
    <source>
        <dbReference type="Proteomes" id="UP000799750"/>
    </source>
</evidence>
<dbReference type="CDD" id="cd14273">
    <property type="entry name" value="UBA_TAP-C_like"/>
    <property type="match status" value="1"/>
</dbReference>
<dbReference type="GO" id="GO:0003877">
    <property type="term" value="F:ATP:ADP adenylyltransferase activity"/>
    <property type="evidence" value="ECO:0007669"/>
    <property type="project" value="InterPro"/>
</dbReference>
<gene>
    <name evidence="3" type="ORF">BU16DRAFT_51725</name>
</gene>
<dbReference type="GO" id="GO:0009117">
    <property type="term" value="P:nucleotide metabolic process"/>
    <property type="evidence" value="ECO:0007669"/>
    <property type="project" value="InterPro"/>
</dbReference>
<dbReference type="Gene3D" id="1.10.8.10">
    <property type="entry name" value="DNA helicase RuvA subunit, C-terminal domain"/>
    <property type="match status" value="1"/>
</dbReference>